<organism evidence="1 2">
    <name type="scientific">Caecibacteroides pullorum</name>
    <dbReference type="NCBI Taxonomy" id="2725562"/>
    <lineage>
        <taxon>Bacteria</taxon>
        <taxon>Pseudomonadati</taxon>
        <taxon>Bacteroidota</taxon>
        <taxon>Bacteroidia</taxon>
        <taxon>Bacteroidales</taxon>
        <taxon>Bacteroidaceae</taxon>
        <taxon>Caecibacteroides</taxon>
    </lineage>
</organism>
<evidence type="ECO:0000313" key="1">
    <source>
        <dbReference type="EMBL" id="MBM6856160.1"/>
    </source>
</evidence>
<evidence type="ECO:0000313" key="2">
    <source>
        <dbReference type="Proteomes" id="UP000698924"/>
    </source>
</evidence>
<name>A0AA40ZRA7_9BACT</name>
<dbReference type="EMBL" id="JACJMO010000001">
    <property type="protein sequence ID" value="MBM6856160.1"/>
    <property type="molecule type" value="Genomic_DNA"/>
</dbReference>
<dbReference type="RefSeq" id="WP_204970763.1">
    <property type="nucleotide sequence ID" value="NZ_JAAZTS010000001.1"/>
</dbReference>
<protein>
    <submittedName>
        <fullName evidence="1">DUF4249 family protein</fullName>
    </submittedName>
</protein>
<dbReference type="InterPro" id="IPR025345">
    <property type="entry name" value="DUF4249"/>
</dbReference>
<reference evidence="1 2" key="1">
    <citation type="journal article" date="2021" name="Sci. Rep.">
        <title>The distribution of antibiotic resistance genes in chicken gut microbiota commensals.</title>
        <authorList>
            <person name="Juricova H."/>
            <person name="Matiasovicova J."/>
            <person name="Kubasova T."/>
            <person name="Cejkova D."/>
            <person name="Rychlik I."/>
        </authorList>
    </citation>
    <scope>NUCLEOTIDE SEQUENCE [LARGE SCALE GENOMIC DNA]</scope>
    <source>
        <strain evidence="1 2">An421</strain>
    </source>
</reference>
<dbReference type="PROSITE" id="PS51257">
    <property type="entry name" value="PROKAR_LIPOPROTEIN"/>
    <property type="match status" value="1"/>
</dbReference>
<dbReference type="Proteomes" id="UP000698924">
    <property type="component" value="Unassembled WGS sequence"/>
</dbReference>
<proteinExistence type="predicted"/>
<comment type="caution">
    <text evidence="1">The sequence shown here is derived from an EMBL/GenBank/DDBJ whole genome shotgun (WGS) entry which is preliminary data.</text>
</comment>
<keyword evidence="2" id="KW-1185">Reference proteome</keyword>
<dbReference type="AlphaFoldDB" id="A0AA40ZRA7"/>
<accession>A0AA40ZRA7</accession>
<gene>
    <name evidence="1" type="ORF">H6D15_00840</name>
</gene>
<dbReference type="Pfam" id="PF14054">
    <property type="entry name" value="DUF4249"/>
    <property type="match status" value="1"/>
</dbReference>
<sequence>MKQKHLFFIIYTVTLCGLLSCENEIPYNPEMKQPCLVMNALLEAGEGKTNEVYLYLSTGDNLDKVNDDAILTLYVNGRLTETPQAFKPEDIYPYPGEWLSPEDYETLLKNIHYRKYRLSTPLQPGDLIRLEATAQGGTLRAAAEVQVPQPPQDFRVDTCTVPINMGSGIVTPHRRYLVTVNDIANEINHYRLDIRNQFLVRYHIYEYLRDEQGNFIEDENHNLIYTERDSLATQIYSDLVNREDIILTDGNISHSQEDEDNLMFPRIENKYNIFTDNRFRNSSATLKVYTRLYDDFTANALHGITYGKTYCTQSIHIRLLNLTADYYRYLKALNCLDDDDYDTTLMEPVSLPCNVSGGIGFVGIATPREVVITFPERPCRNTSSSSL</sequence>